<accession>A0A157NST9</accession>
<proteinExistence type="predicted"/>
<dbReference type="Proteomes" id="UP000077037">
    <property type="component" value="Unassembled WGS sequence"/>
</dbReference>
<feature type="transmembrane region" description="Helical" evidence="1">
    <location>
        <begin position="117"/>
        <end position="135"/>
    </location>
</feature>
<keyword evidence="1" id="KW-1133">Transmembrane helix</keyword>
<evidence type="ECO:0000256" key="1">
    <source>
        <dbReference type="SAM" id="Phobius"/>
    </source>
</evidence>
<sequence length="148" mass="16296">MAADPSTSRSTANFMRALLFTLVGLFLVASTGYLCYERAQFIRHSQVADGRVVKLNAGGSHPQIEFDTADNQRISYPQGGMIFGYEAGRQVKVRYLAENPQATAVLDTFGALWGMDAMMGAVGFIFLALGLSSVLRGGQTGRWWYWRT</sequence>
<dbReference type="RefSeq" id="WP_156523038.1">
    <property type="nucleotide sequence ID" value="NZ_FKBS01000014.1"/>
</dbReference>
<dbReference type="OrthoDB" id="9102337at2"/>
<gene>
    <name evidence="2" type="ORF">SAMEA1982600_01931</name>
</gene>
<organism evidence="2 3">
    <name type="scientific">Bordetella ansorpii</name>
    <dbReference type="NCBI Taxonomy" id="288768"/>
    <lineage>
        <taxon>Bacteria</taxon>
        <taxon>Pseudomonadati</taxon>
        <taxon>Pseudomonadota</taxon>
        <taxon>Betaproteobacteria</taxon>
        <taxon>Burkholderiales</taxon>
        <taxon>Alcaligenaceae</taxon>
        <taxon>Bordetella</taxon>
    </lineage>
</organism>
<evidence type="ECO:0000313" key="2">
    <source>
        <dbReference type="EMBL" id="SAI24392.1"/>
    </source>
</evidence>
<keyword evidence="1" id="KW-0472">Membrane</keyword>
<evidence type="ECO:0000313" key="3">
    <source>
        <dbReference type="Proteomes" id="UP000077037"/>
    </source>
</evidence>
<protein>
    <submittedName>
        <fullName evidence="2">Protein of uncharacterized function (DUF3592)</fullName>
    </submittedName>
</protein>
<keyword evidence="1" id="KW-0812">Transmembrane</keyword>
<reference evidence="2 3" key="1">
    <citation type="submission" date="2016-03" db="EMBL/GenBank/DDBJ databases">
        <authorList>
            <consortium name="Pathogen Informatics"/>
        </authorList>
    </citation>
    <scope>NUCLEOTIDE SEQUENCE [LARGE SCALE GENOMIC DNA]</scope>
    <source>
        <strain evidence="2 3">NCTC13364</strain>
    </source>
</reference>
<feature type="transmembrane region" description="Helical" evidence="1">
    <location>
        <begin position="14"/>
        <end position="36"/>
    </location>
</feature>
<name>A0A157NST9_9BORD</name>
<dbReference type="EMBL" id="FKBS01000014">
    <property type="protein sequence ID" value="SAI24392.1"/>
    <property type="molecule type" value="Genomic_DNA"/>
</dbReference>
<dbReference type="AlphaFoldDB" id="A0A157NST9"/>